<dbReference type="Pfam" id="PF05739">
    <property type="entry name" value="SNARE"/>
    <property type="match status" value="1"/>
</dbReference>
<dbReference type="InterPro" id="IPR010989">
    <property type="entry name" value="SNARE"/>
</dbReference>
<dbReference type="SUPFAM" id="SSF47661">
    <property type="entry name" value="t-snare proteins"/>
    <property type="match status" value="1"/>
</dbReference>
<dbReference type="EMBL" id="GDID01003995">
    <property type="protein sequence ID" value="JAP92611.1"/>
    <property type="molecule type" value="Transcribed_RNA"/>
</dbReference>
<dbReference type="InterPro" id="IPR000727">
    <property type="entry name" value="T_SNARE_dom"/>
</dbReference>
<keyword evidence="2" id="KW-0812">Transmembrane</keyword>
<dbReference type="GO" id="GO:0016020">
    <property type="term" value="C:membrane"/>
    <property type="evidence" value="ECO:0007669"/>
    <property type="project" value="InterPro"/>
</dbReference>
<evidence type="ECO:0000256" key="1">
    <source>
        <dbReference type="SAM" id="Coils"/>
    </source>
</evidence>
<dbReference type="GO" id="GO:0016192">
    <property type="term" value="P:vesicle-mediated transport"/>
    <property type="evidence" value="ECO:0007669"/>
    <property type="project" value="InterPro"/>
</dbReference>
<keyword evidence="2" id="KW-0472">Membrane</keyword>
<evidence type="ECO:0000256" key="2">
    <source>
        <dbReference type="SAM" id="Phobius"/>
    </source>
</evidence>
<feature type="coiled-coil region" evidence="1">
    <location>
        <begin position="84"/>
        <end position="111"/>
    </location>
</feature>
<protein>
    <submittedName>
        <fullName evidence="4">SNARE, putative</fullName>
    </submittedName>
</protein>
<dbReference type="Gene3D" id="1.20.58.70">
    <property type="match status" value="1"/>
</dbReference>
<evidence type="ECO:0000313" key="4">
    <source>
        <dbReference type="EMBL" id="JAP92611.1"/>
    </source>
</evidence>
<accession>A0A146KAV8</accession>
<evidence type="ECO:0000259" key="3">
    <source>
        <dbReference type="PROSITE" id="PS50192"/>
    </source>
</evidence>
<proteinExistence type="predicted"/>
<feature type="transmembrane region" description="Helical" evidence="2">
    <location>
        <begin position="284"/>
        <end position="304"/>
    </location>
</feature>
<keyword evidence="2" id="KW-1133">Transmembrane helix</keyword>
<reference evidence="4" key="1">
    <citation type="submission" date="2015-07" db="EMBL/GenBank/DDBJ databases">
        <title>Adaptation to a free-living lifestyle via gene acquisitions in the diplomonad Trepomonas sp. PC1.</title>
        <authorList>
            <person name="Xu F."/>
            <person name="Jerlstrom-Hultqvist J."/>
            <person name="Kolisko M."/>
            <person name="Simpson A.G.B."/>
            <person name="Roger A.J."/>
            <person name="Svard S.G."/>
            <person name="Andersson J.O."/>
        </authorList>
    </citation>
    <scope>NUCLEOTIDE SEQUENCE</scope>
    <source>
        <strain evidence="4">PC1</strain>
    </source>
</reference>
<keyword evidence="1" id="KW-0175">Coiled coil</keyword>
<organism evidence="4">
    <name type="scientific">Trepomonas sp. PC1</name>
    <dbReference type="NCBI Taxonomy" id="1076344"/>
    <lineage>
        <taxon>Eukaryota</taxon>
        <taxon>Metamonada</taxon>
        <taxon>Diplomonadida</taxon>
        <taxon>Hexamitidae</taxon>
        <taxon>Hexamitinae</taxon>
        <taxon>Trepomonas</taxon>
    </lineage>
</organism>
<gene>
    <name evidence="4" type="ORF">TPC1_15393</name>
</gene>
<name>A0A146KAV8_9EUKA</name>
<feature type="non-terminal residue" evidence="4">
    <location>
        <position position="306"/>
    </location>
</feature>
<dbReference type="AlphaFoldDB" id="A0A146KAV8"/>
<feature type="domain" description="T-SNARE coiled-coil homology" evidence="3">
    <location>
        <begin position="225"/>
        <end position="274"/>
    </location>
</feature>
<sequence length="306" mass="35046">MNMNDQTVVIQELELSDHDIDEIEQGQSLKRKKELQLFQEQIRVTEQFFLVAEAATNELKQITLQTQNQGNMKEQVDKQRRQAFNAGQQALNEVNSQLKELQDKIAHQQKEEEKSWARPENAKMYGKYSSDYRIKLEQANCVNKKFIAACHAFSEASAGSKQVIQDKMRRMMKLANPNLNDDELDEFVRGGNIAQMTQIMTQMGDQRVNDAFERALQQSRNCALINQVADEIKQMQMDFAVLVQQQSEQLIRIEQSVLMAKEDVKKANKNLIVTNKYAKQTKKWACCGIVIFAVVAVVVLLIVMGA</sequence>
<dbReference type="PROSITE" id="PS50192">
    <property type="entry name" value="T_SNARE"/>
    <property type="match status" value="1"/>
</dbReference>